<organism evidence="3 4">
    <name type="scientific">Ephemerocybe angulata</name>
    <dbReference type="NCBI Taxonomy" id="980116"/>
    <lineage>
        <taxon>Eukaryota</taxon>
        <taxon>Fungi</taxon>
        <taxon>Dikarya</taxon>
        <taxon>Basidiomycota</taxon>
        <taxon>Agaricomycotina</taxon>
        <taxon>Agaricomycetes</taxon>
        <taxon>Agaricomycetidae</taxon>
        <taxon>Agaricales</taxon>
        <taxon>Agaricineae</taxon>
        <taxon>Psathyrellaceae</taxon>
        <taxon>Ephemerocybe</taxon>
    </lineage>
</organism>
<dbReference type="OrthoDB" id="2692685at2759"/>
<reference evidence="3 4" key="1">
    <citation type="submission" date="2020-07" db="EMBL/GenBank/DDBJ databases">
        <title>Comparative genomics of pyrophilous fungi reveals a link between fire events and developmental genes.</title>
        <authorList>
            <consortium name="DOE Joint Genome Institute"/>
            <person name="Steindorff A.S."/>
            <person name="Carver A."/>
            <person name="Calhoun S."/>
            <person name="Stillman K."/>
            <person name="Liu H."/>
            <person name="Lipzen A."/>
            <person name="Pangilinan J."/>
            <person name="Labutti K."/>
            <person name="Bruns T.D."/>
            <person name="Grigoriev I.V."/>
        </authorList>
    </citation>
    <scope>NUCLEOTIDE SEQUENCE [LARGE SCALE GENOMIC DNA]</scope>
    <source>
        <strain evidence="3 4">CBS 144469</strain>
    </source>
</reference>
<proteinExistence type="predicted"/>
<accession>A0A8H6HG71</accession>
<name>A0A8H6HG71_9AGAR</name>
<keyword evidence="1" id="KW-0812">Transmembrane</keyword>
<protein>
    <recommendedName>
        <fullName evidence="2">DUF6533 domain-containing protein</fullName>
    </recommendedName>
</protein>
<keyword evidence="1" id="KW-0472">Membrane</keyword>
<gene>
    <name evidence="3" type="ORF">DFP72DRAFT_1091777</name>
</gene>
<dbReference type="Proteomes" id="UP000521943">
    <property type="component" value="Unassembled WGS sequence"/>
</dbReference>
<dbReference type="InterPro" id="IPR045340">
    <property type="entry name" value="DUF6533"/>
</dbReference>
<dbReference type="EMBL" id="JACGCI010000109">
    <property type="protein sequence ID" value="KAF6745186.1"/>
    <property type="molecule type" value="Genomic_DNA"/>
</dbReference>
<evidence type="ECO:0000313" key="4">
    <source>
        <dbReference type="Proteomes" id="UP000521943"/>
    </source>
</evidence>
<dbReference type="Pfam" id="PF20151">
    <property type="entry name" value="DUF6533"/>
    <property type="match status" value="1"/>
</dbReference>
<feature type="transmembrane region" description="Helical" evidence="1">
    <location>
        <begin position="62"/>
        <end position="81"/>
    </location>
</feature>
<keyword evidence="4" id="KW-1185">Reference proteome</keyword>
<evidence type="ECO:0000259" key="2">
    <source>
        <dbReference type="Pfam" id="PF20151"/>
    </source>
</evidence>
<sequence length="134" mass="15707">MSLTPEEIAELTDEVSLWFTQDIDNERKYIAFGFYTLYLYHYLTTLGEEVSIIWPQKWRTGAILFILLRYLPICYIILAILMELRIHMDLTPKVSYFACGPHLPVLTPGYSSGKTGTWSRPHCKYDPYQHTHTQ</sequence>
<keyword evidence="1" id="KW-1133">Transmembrane helix</keyword>
<evidence type="ECO:0000256" key="1">
    <source>
        <dbReference type="SAM" id="Phobius"/>
    </source>
</evidence>
<dbReference type="AlphaFoldDB" id="A0A8H6HG71"/>
<comment type="caution">
    <text evidence="3">The sequence shown here is derived from an EMBL/GenBank/DDBJ whole genome shotgun (WGS) entry which is preliminary data.</text>
</comment>
<feature type="domain" description="DUF6533" evidence="2">
    <location>
        <begin position="29"/>
        <end position="74"/>
    </location>
</feature>
<evidence type="ECO:0000313" key="3">
    <source>
        <dbReference type="EMBL" id="KAF6745186.1"/>
    </source>
</evidence>